<dbReference type="Pfam" id="PF00107">
    <property type="entry name" value="ADH_zinc_N"/>
    <property type="match status" value="1"/>
</dbReference>
<dbReference type="GO" id="GO:0043168">
    <property type="term" value="F:anion binding"/>
    <property type="evidence" value="ECO:0007669"/>
    <property type="project" value="UniProtKB-ARBA"/>
</dbReference>
<dbReference type="InParanoid" id="A0A554MWX9"/>
<dbReference type="InterPro" id="IPR013149">
    <property type="entry name" value="ADH-like_C"/>
</dbReference>
<dbReference type="GO" id="GO:0005737">
    <property type="term" value="C:cytoplasm"/>
    <property type="evidence" value="ECO:0007669"/>
    <property type="project" value="UniProtKB-SubCell"/>
</dbReference>
<dbReference type="AlphaFoldDB" id="A0A554MWX9"/>
<evidence type="ECO:0000256" key="2">
    <source>
        <dbReference type="ARBA" id="ARBA00011881"/>
    </source>
</evidence>
<dbReference type="OrthoDB" id="8709at2157"/>
<keyword evidence="6" id="KW-0007">Acetylation</keyword>
<keyword evidence="3" id="KW-0963">Cytoplasm</keyword>
<evidence type="ECO:0000256" key="1">
    <source>
        <dbReference type="ARBA" id="ARBA00004496"/>
    </source>
</evidence>
<keyword evidence="5" id="KW-0694">RNA-binding</keyword>
<dbReference type="CDD" id="cd08253">
    <property type="entry name" value="zeta_crystallin"/>
    <property type="match status" value="1"/>
</dbReference>
<dbReference type="PANTHER" id="PTHR44154:SF1">
    <property type="entry name" value="QUINONE OXIDOREDUCTASE"/>
    <property type="match status" value="1"/>
</dbReference>
<dbReference type="GO" id="GO:0030554">
    <property type="term" value="F:adenyl nucleotide binding"/>
    <property type="evidence" value="ECO:0007669"/>
    <property type="project" value="UniProtKB-ARBA"/>
</dbReference>
<dbReference type="InterPro" id="IPR011032">
    <property type="entry name" value="GroES-like_sf"/>
</dbReference>
<dbReference type="Pfam" id="PF08240">
    <property type="entry name" value="ADH_N"/>
    <property type="match status" value="1"/>
</dbReference>
<name>A0A554MWX9_9EURY</name>
<evidence type="ECO:0000256" key="3">
    <source>
        <dbReference type="ARBA" id="ARBA00022490"/>
    </source>
</evidence>
<gene>
    <name evidence="8" type="ORF">DP107_14705</name>
</gene>
<dbReference type="GO" id="GO:0016616">
    <property type="term" value="F:oxidoreductase activity, acting on the CH-OH group of donors, NAD or NADP as acceptor"/>
    <property type="evidence" value="ECO:0007669"/>
    <property type="project" value="UniProtKB-ARBA"/>
</dbReference>
<dbReference type="GO" id="GO:0003723">
    <property type="term" value="F:RNA binding"/>
    <property type="evidence" value="ECO:0007669"/>
    <property type="project" value="UniProtKB-KW"/>
</dbReference>
<dbReference type="InterPro" id="IPR013154">
    <property type="entry name" value="ADH-like_N"/>
</dbReference>
<protein>
    <submittedName>
        <fullName evidence="8">NADPH:quinone reductase</fullName>
    </submittedName>
</protein>
<dbReference type="GO" id="GO:0008270">
    <property type="term" value="F:zinc ion binding"/>
    <property type="evidence" value="ECO:0007669"/>
    <property type="project" value="InterPro"/>
</dbReference>
<proteinExistence type="predicted"/>
<dbReference type="InterPro" id="IPR020843">
    <property type="entry name" value="ER"/>
</dbReference>
<dbReference type="InterPro" id="IPR051603">
    <property type="entry name" value="Zinc-ADH_QOR/CCCR"/>
</dbReference>
<evidence type="ECO:0000256" key="6">
    <source>
        <dbReference type="ARBA" id="ARBA00022990"/>
    </source>
</evidence>
<dbReference type="InterPro" id="IPR036291">
    <property type="entry name" value="NAD(P)-bd_dom_sf"/>
</dbReference>
<reference evidence="8 9" key="1">
    <citation type="submission" date="2018-06" db="EMBL/GenBank/DDBJ databases">
        <title>Natronomonas sp. F16-60 a new haloarchaeon isolated from a solar saltern of Isla Cristina, Huelva, Spain.</title>
        <authorList>
            <person name="Duran-Viseras A."/>
            <person name="Sanchez-Porro C."/>
            <person name="Ventosa A."/>
        </authorList>
    </citation>
    <scope>NUCLEOTIDE SEQUENCE [LARGE SCALE GENOMIC DNA]</scope>
    <source>
        <strain evidence="8 9">F16-60</strain>
    </source>
</reference>
<dbReference type="Gene3D" id="3.90.180.10">
    <property type="entry name" value="Medium-chain alcohol dehydrogenases, catalytic domain"/>
    <property type="match status" value="1"/>
</dbReference>
<dbReference type="SMART" id="SM00829">
    <property type="entry name" value="PKS_ER"/>
    <property type="match status" value="1"/>
</dbReference>
<dbReference type="Gene3D" id="3.40.50.720">
    <property type="entry name" value="NAD(P)-binding Rossmann-like Domain"/>
    <property type="match status" value="1"/>
</dbReference>
<sequence>MRAVRYHDHGGPEQLLVEDIDRPEPGDGEVLVKVHAASVNPVDTYFLEGSYEPGALPWIPGSDVAGVVTAVGDDVTAFDPGDRVFATALGNDHPGTCAEYVVAPTDRVAGLPDRVGFAAGAAVALVGVTAWQSLVARCGMEPGERALIHGGSGGVGHVAVQIARAAGAQVTTTASPEYHDTLRELGADDVIDYAGEDLTATIAAAGAPDVVLDHRLDEYLGLDCEVAAFGGRIAAIGNTDPAATFPNVPGHRGKALTVHHTSVFNTPDVARVLRRLAGLMERGALEPHVAETYDLRSVREAQEAVLDESFLGKLVVEP</sequence>
<dbReference type="RefSeq" id="WP_144262909.1">
    <property type="nucleotide sequence ID" value="NZ_QMDX01000011.1"/>
</dbReference>
<dbReference type="PANTHER" id="PTHR44154">
    <property type="entry name" value="QUINONE OXIDOREDUCTASE"/>
    <property type="match status" value="1"/>
</dbReference>
<dbReference type="SUPFAM" id="SSF50129">
    <property type="entry name" value="GroES-like"/>
    <property type="match status" value="1"/>
</dbReference>
<organism evidence="8 9">
    <name type="scientific">Haloglomus irregulare</name>
    <dbReference type="NCBI Taxonomy" id="2234134"/>
    <lineage>
        <taxon>Archaea</taxon>
        <taxon>Methanobacteriati</taxon>
        <taxon>Methanobacteriota</taxon>
        <taxon>Stenosarchaea group</taxon>
        <taxon>Halobacteria</taxon>
        <taxon>Halobacteriales</taxon>
        <taxon>Natronomonadaceae</taxon>
        <taxon>Haloglomus</taxon>
    </lineage>
</organism>
<dbReference type="GO" id="GO:0044281">
    <property type="term" value="P:small molecule metabolic process"/>
    <property type="evidence" value="ECO:0007669"/>
    <property type="project" value="UniProtKB-ARBA"/>
</dbReference>
<comment type="subcellular location">
    <subcellularLocation>
        <location evidence="1">Cytoplasm</location>
    </subcellularLocation>
</comment>
<feature type="domain" description="Enoyl reductase (ER)" evidence="7">
    <location>
        <begin position="10"/>
        <end position="316"/>
    </location>
</feature>
<evidence type="ECO:0000313" key="9">
    <source>
        <dbReference type="Proteomes" id="UP000319894"/>
    </source>
</evidence>
<comment type="subunit">
    <text evidence="2">Homotetramer.</text>
</comment>
<evidence type="ECO:0000256" key="4">
    <source>
        <dbReference type="ARBA" id="ARBA00022857"/>
    </source>
</evidence>
<dbReference type="Proteomes" id="UP000319894">
    <property type="component" value="Unassembled WGS sequence"/>
</dbReference>
<comment type="caution">
    <text evidence="8">The sequence shown here is derived from an EMBL/GenBank/DDBJ whole genome shotgun (WGS) entry which is preliminary data.</text>
</comment>
<accession>A0A554MWX9</accession>
<dbReference type="InterPro" id="IPR002364">
    <property type="entry name" value="Quin_OxRdtase/zeta-crystal_CS"/>
</dbReference>
<evidence type="ECO:0000313" key="8">
    <source>
        <dbReference type="EMBL" id="TSD09624.1"/>
    </source>
</evidence>
<keyword evidence="9" id="KW-1185">Reference proteome</keyword>
<dbReference type="PROSITE" id="PS01162">
    <property type="entry name" value="QOR_ZETA_CRYSTAL"/>
    <property type="match status" value="1"/>
</dbReference>
<evidence type="ECO:0000256" key="5">
    <source>
        <dbReference type="ARBA" id="ARBA00022884"/>
    </source>
</evidence>
<keyword evidence="4" id="KW-0521">NADP</keyword>
<dbReference type="SUPFAM" id="SSF51735">
    <property type="entry name" value="NAD(P)-binding Rossmann-fold domains"/>
    <property type="match status" value="1"/>
</dbReference>
<evidence type="ECO:0000259" key="7">
    <source>
        <dbReference type="SMART" id="SM00829"/>
    </source>
</evidence>
<dbReference type="EMBL" id="QMDX01000011">
    <property type="protein sequence ID" value="TSD09624.1"/>
    <property type="molecule type" value="Genomic_DNA"/>
</dbReference>